<dbReference type="InterPro" id="IPR050796">
    <property type="entry name" value="SCF_F-box_component"/>
</dbReference>
<gene>
    <name evidence="3" type="ORF">AMTR_s00007p00195470</name>
</gene>
<feature type="compositionally biased region" description="Basic and acidic residues" evidence="1">
    <location>
        <begin position="31"/>
        <end position="40"/>
    </location>
</feature>
<dbReference type="InterPro" id="IPR001810">
    <property type="entry name" value="F-box_dom"/>
</dbReference>
<dbReference type="PANTHER" id="PTHR31672">
    <property type="entry name" value="BNACNNG10540D PROTEIN"/>
    <property type="match status" value="1"/>
</dbReference>
<dbReference type="PANTHER" id="PTHR31672:SF13">
    <property type="entry name" value="F-BOX PROTEIN CPR30-LIKE"/>
    <property type="match status" value="1"/>
</dbReference>
<dbReference type="PROSITE" id="PS50181">
    <property type="entry name" value="FBOX"/>
    <property type="match status" value="1"/>
</dbReference>
<dbReference type="SUPFAM" id="SSF81383">
    <property type="entry name" value="F-box domain"/>
    <property type="match status" value="1"/>
</dbReference>
<dbReference type="Gramene" id="ERN05356">
    <property type="protein sequence ID" value="ERN05356"/>
    <property type="gene ID" value="AMTR_s00007p00195470"/>
</dbReference>
<evidence type="ECO:0000313" key="3">
    <source>
        <dbReference type="EMBL" id="ERN05356.1"/>
    </source>
</evidence>
<feature type="domain" description="F-box" evidence="2">
    <location>
        <begin position="53"/>
        <end position="98"/>
    </location>
</feature>
<dbReference type="CDD" id="cd22157">
    <property type="entry name" value="F-box_AtFBW1-like"/>
    <property type="match status" value="1"/>
</dbReference>
<sequence length="421" mass="48263">MSDSWIELEMMKPLKRIRSLESCSQDEEEEARTSHTHGDDSSGASRSSNNEIIRFLSSISEDVTLRIISSLPINSIFRFKCVCKSWNQLLSSPHFARIHSLSPAHPSDVSALACVPNGFFLLHIPKSDLSHKASPLPFAFVHSGGDLRRLHRINLPSGGTLRLVLESHGMVCFSTNQFPDIVYIFNPVTREYAALPVLKSRPEILGFFFDLEGQVFKVLVSFLTSKDECWVFSSATGQWKSVGAKLLASVSGKMNPFLCVRGVCYGVFQCVDEVKMFGFDMEREEWEIFTLPLHVSDNRAKWLMKIVEWEGRPYLVHGFAQRKLGIWVFRKEDAEKWMRVTEICLEKRFGRRPDVNVIMQHRSFFVAEAKNMGVCLSLYSTQGKRRELDWEFFWHPRCHDGPLLGIFPFTPRLFSCNYMGN</sequence>
<dbReference type="Pfam" id="PF00646">
    <property type="entry name" value="F-box"/>
    <property type="match status" value="1"/>
</dbReference>
<dbReference type="InterPro" id="IPR017451">
    <property type="entry name" value="F-box-assoc_interact_dom"/>
</dbReference>
<keyword evidence="4" id="KW-1185">Reference proteome</keyword>
<dbReference type="AlphaFoldDB" id="W1PCK4"/>
<dbReference type="InterPro" id="IPR013187">
    <property type="entry name" value="F-box-assoc_dom_typ3"/>
</dbReference>
<dbReference type="SUPFAM" id="SSF50965">
    <property type="entry name" value="Galactose oxidase, central domain"/>
    <property type="match status" value="1"/>
</dbReference>
<dbReference type="EMBL" id="KI394011">
    <property type="protein sequence ID" value="ERN05356.1"/>
    <property type="molecule type" value="Genomic_DNA"/>
</dbReference>
<dbReference type="InterPro" id="IPR036047">
    <property type="entry name" value="F-box-like_dom_sf"/>
</dbReference>
<accession>W1PCK4</accession>
<dbReference type="Gene3D" id="1.20.1280.50">
    <property type="match status" value="1"/>
</dbReference>
<dbReference type="Pfam" id="PF08268">
    <property type="entry name" value="FBA_3"/>
    <property type="match status" value="1"/>
</dbReference>
<evidence type="ECO:0000259" key="2">
    <source>
        <dbReference type="PROSITE" id="PS50181"/>
    </source>
</evidence>
<evidence type="ECO:0000256" key="1">
    <source>
        <dbReference type="SAM" id="MobiDB-lite"/>
    </source>
</evidence>
<dbReference type="SMART" id="SM00256">
    <property type="entry name" value="FBOX"/>
    <property type="match status" value="1"/>
</dbReference>
<dbReference type="NCBIfam" id="TIGR01640">
    <property type="entry name" value="F_box_assoc_1"/>
    <property type="match status" value="1"/>
</dbReference>
<proteinExistence type="predicted"/>
<dbReference type="Proteomes" id="UP000017836">
    <property type="component" value="Unassembled WGS sequence"/>
</dbReference>
<protein>
    <recommendedName>
        <fullName evidence="2">F-box domain-containing protein</fullName>
    </recommendedName>
</protein>
<feature type="region of interest" description="Disordered" evidence="1">
    <location>
        <begin position="19"/>
        <end position="47"/>
    </location>
</feature>
<dbReference type="GO" id="GO:0004842">
    <property type="term" value="F:ubiquitin-protein transferase activity"/>
    <property type="evidence" value="ECO:0000318"/>
    <property type="project" value="GO_Central"/>
</dbReference>
<dbReference type="HOGENOM" id="CLU_055525_0_0_1"/>
<name>W1PCK4_AMBTC</name>
<dbReference type="GO" id="GO:0031146">
    <property type="term" value="P:SCF-dependent proteasomal ubiquitin-dependent protein catabolic process"/>
    <property type="evidence" value="ECO:0000318"/>
    <property type="project" value="GO_Central"/>
</dbReference>
<dbReference type="InterPro" id="IPR011043">
    <property type="entry name" value="Gal_Oxase/kelch_b-propeller"/>
</dbReference>
<reference evidence="4" key="1">
    <citation type="journal article" date="2013" name="Science">
        <title>The Amborella genome and the evolution of flowering plants.</title>
        <authorList>
            <consortium name="Amborella Genome Project"/>
        </authorList>
    </citation>
    <scope>NUCLEOTIDE SEQUENCE [LARGE SCALE GENOMIC DNA]</scope>
</reference>
<organism evidence="3 4">
    <name type="scientific">Amborella trichopoda</name>
    <dbReference type="NCBI Taxonomy" id="13333"/>
    <lineage>
        <taxon>Eukaryota</taxon>
        <taxon>Viridiplantae</taxon>
        <taxon>Streptophyta</taxon>
        <taxon>Embryophyta</taxon>
        <taxon>Tracheophyta</taxon>
        <taxon>Spermatophyta</taxon>
        <taxon>Magnoliopsida</taxon>
        <taxon>Amborellales</taxon>
        <taxon>Amborellaceae</taxon>
        <taxon>Amborella</taxon>
    </lineage>
</organism>
<dbReference type="OMA" id="NSENDIW"/>
<evidence type="ECO:0000313" key="4">
    <source>
        <dbReference type="Proteomes" id="UP000017836"/>
    </source>
</evidence>